<feature type="region of interest" description="Disordered" evidence="1">
    <location>
        <begin position="1"/>
        <end position="41"/>
    </location>
</feature>
<evidence type="ECO:0000313" key="2">
    <source>
        <dbReference type="EMBL" id="MPC41166.1"/>
    </source>
</evidence>
<organism evidence="2 3">
    <name type="scientific">Portunus trituberculatus</name>
    <name type="common">Swimming crab</name>
    <name type="synonym">Neptunus trituberculatus</name>
    <dbReference type="NCBI Taxonomy" id="210409"/>
    <lineage>
        <taxon>Eukaryota</taxon>
        <taxon>Metazoa</taxon>
        <taxon>Ecdysozoa</taxon>
        <taxon>Arthropoda</taxon>
        <taxon>Crustacea</taxon>
        <taxon>Multicrustacea</taxon>
        <taxon>Malacostraca</taxon>
        <taxon>Eumalacostraca</taxon>
        <taxon>Eucarida</taxon>
        <taxon>Decapoda</taxon>
        <taxon>Pleocyemata</taxon>
        <taxon>Brachyura</taxon>
        <taxon>Eubrachyura</taxon>
        <taxon>Portunoidea</taxon>
        <taxon>Portunidae</taxon>
        <taxon>Portuninae</taxon>
        <taxon>Portunus</taxon>
    </lineage>
</organism>
<evidence type="ECO:0000256" key="1">
    <source>
        <dbReference type="SAM" id="MobiDB-lite"/>
    </source>
</evidence>
<gene>
    <name evidence="2" type="ORF">E2C01_034751</name>
</gene>
<feature type="compositionally biased region" description="Low complexity" evidence="1">
    <location>
        <begin position="21"/>
        <end position="36"/>
    </location>
</feature>
<accession>A0A5B7F768</accession>
<sequence>MHPDNDLSPADVTTKPCSYGDPGTSSDPATPSPSSSNLVSPEITPESVLTIMEDGKFNLSLLCMKSAFSKDTFTFLTILDEASVEPEQCKGVLVTTKGATKKQTDQDEVYPPLIAFNMHFQACISLVAKRGKLSKDKNIHKKRPT</sequence>
<evidence type="ECO:0000313" key="3">
    <source>
        <dbReference type="Proteomes" id="UP000324222"/>
    </source>
</evidence>
<comment type="caution">
    <text evidence="2">The sequence shown here is derived from an EMBL/GenBank/DDBJ whole genome shotgun (WGS) entry which is preliminary data.</text>
</comment>
<reference evidence="2 3" key="1">
    <citation type="submission" date="2019-05" db="EMBL/GenBank/DDBJ databases">
        <title>Another draft genome of Portunus trituberculatus and its Hox gene families provides insights of decapod evolution.</title>
        <authorList>
            <person name="Jeong J.-H."/>
            <person name="Song I."/>
            <person name="Kim S."/>
            <person name="Choi T."/>
            <person name="Kim D."/>
            <person name="Ryu S."/>
            <person name="Kim W."/>
        </authorList>
    </citation>
    <scope>NUCLEOTIDE SEQUENCE [LARGE SCALE GENOMIC DNA]</scope>
    <source>
        <tissue evidence="2">Muscle</tissue>
    </source>
</reference>
<dbReference type="EMBL" id="VSRR010004953">
    <property type="protein sequence ID" value="MPC41166.1"/>
    <property type="molecule type" value="Genomic_DNA"/>
</dbReference>
<proteinExistence type="predicted"/>
<dbReference type="AlphaFoldDB" id="A0A5B7F768"/>
<name>A0A5B7F768_PORTR</name>
<protein>
    <submittedName>
        <fullName evidence="2">Uncharacterized protein</fullName>
    </submittedName>
</protein>
<keyword evidence="3" id="KW-1185">Reference proteome</keyword>
<dbReference type="Proteomes" id="UP000324222">
    <property type="component" value="Unassembled WGS sequence"/>
</dbReference>